<protein>
    <submittedName>
        <fullName evidence="1">Uncharacterized protein</fullName>
    </submittedName>
</protein>
<name>A0A4Y3TQP6_9PROT</name>
<reference evidence="1 2" key="1">
    <citation type="submission" date="2019-06" db="EMBL/GenBank/DDBJ databases">
        <title>Whole genome shotgun sequence of Acetobacter orleanensis NBRC 13752.</title>
        <authorList>
            <person name="Hosoyama A."/>
            <person name="Uohara A."/>
            <person name="Ohji S."/>
            <person name="Ichikawa N."/>
        </authorList>
    </citation>
    <scope>NUCLEOTIDE SEQUENCE [LARGE SCALE GENOMIC DNA]</scope>
    <source>
        <strain evidence="1 2">NBRC 13752</strain>
    </source>
</reference>
<keyword evidence="2" id="KW-1185">Reference proteome</keyword>
<gene>
    <name evidence="1" type="ORF">AOR01nite_18840</name>
</gene>
<dbReference type="Proteomes" id="UP000317617">
    <property type="component" value="Unassembled WGS sequence"/>
</dbReference>
<organism evidence="1 2">
    <name type="scientific">Acetobacter orleanensis</name>
    <dbReference type="NCBI Taxonomy" id="104099"/>
    <lineage>
        <taxon>Bacteria</taxon>
        <taxon>Pseudomonadati</taxon>
        <taxon>Pseudomonadota</taxon>
        <taxon>Alphaproteobacteria</taxon>
        <taxon>Acetobacterales</taxon>
        <taxon>Acetobacteraceae</taxon>
        <taxon>Acetobacter</taxon>
    </lineage>
</organism>
<accession>A0A4Y3TQP6</accession>
<proteinExistence type="predicted"/>
<comment type="caution">
    <text evidence="1">The sequence shown here is derived from an EMBL/GenBank/DDBJ whole genome shotgun (WGS) entry which is preliminary data.</text>
</comment>
<evidence type="ECO:0000313" key="1">
    <source>
        <dbReference type="EMBL" id="GEB83407.1"/>
    </source>
</evidence>
<dbReference type="EMBL" id="BJMU01000010">
    <property type="protein sequence ID" value="GEB83407.1"/>
    <property type="molecule type" value="Genomic_DNA"/>
</dbReference>
<sequence>MIASWYRVRRIDIDGSRRHDHWRRIDDRPRGDIDRVWIRVRIGGRIRMHCRTDCSAHRNAGRNCPRRTPWRTVATWTDYRAIWTGCMHHSGTAMWPPVSHCSGARRDDTSDTGRDADYATEHMRNF</sequence>
<evidence type="ECO:0000313" key="2">
    <source>
        <dbReference type="Proteomes" id="UP000317617"/>
    </source>
</evidence>
<dbReference type="AlphaFoldDB" id="A0A4Y3TQP6"/>